<dbReference type="RefSeq" id="WP_158344529.1">
    <property type="nucleotide sequence ID" value="NZ_AP019379.1"/>
</dbReference>
<feature type="binding site" evidence="11">
    <location>
        <position position="137"/>
    </location>
    <ligand>
        <name>CTP</name>
        <dbReference type="ChEBI" id="CHEBI:37563"/>
    </ligand>
</feature>
<evidence type="ECO:0000256" key="4">
    <source>
        <dbReference type="ARBA" id="ARBA00022695"/>
    </source>
</evidence>
<evidence type="ECO:0000256" key="5">
    <source>
        <dbReference type="ARBA" id="ARBA00022723"/>
    </source>
</evidence>
<evidence type="ECO:0000256" key="11">
    <source>
        <dbReference type="HAMAP-Rule" id="MF_01262"/>
    </source>
</evidence>
<feature type="binding site" evidence="11">
    <location>
        <position position="8"/>
    </location>
    <ligand>
        <name>CTP</name>
        <dbReference type="ChEBI" id="CHEBI:37563"/>
    </ligand>
</feature>
<dbReference type="Pfam" id="PF12627">
    <property type="entry name" value="PolyA_pol_RNAbd"/>
    <property type="match status" value="1"/>
</dbReference>
<feature type="binding site" evidence="11">
    <location>
        <position position="140"/>
    </location>
    <ligand>
        <name>CTP</name>
        <dbReference type="ChEBI" id="CHEBI:37563"/>
    </ligand>
</feature>
<keyword evidence="4 11" id="KW-0548">Nucleotidyltransferase</keyword>
<keyword evidence="7 11" id="KW-0692">RNA repair</keyword>
<evidence type="ECO:0000313" key="15">
    <source>
        <dbReference type="Proteomes" id="UP000317544"/>
    </source>
</evidence>
<feature type="binding site" evidence="11">
    <location>
        <position position="11"/>
    </location>
    <ligand>
        <name>ATP</name>
        <dbReference type="ChEBI" id="CHEBI:30616"/>
    </ligand>
</feature>
<comment type="function">
    <text evidence="11">Catalyzes the addition and repair of the essential 3'-terminal CCA sequence in tRNAs without using a nucleic acid template. Adds these three nucleotides in the order of C, C, and A to the tRNA nucleotide-73, using CTP and ATP as substrates and producing inorganic pyrophosphate. tRNA 3'-terminal CCA addition is required both for tRNA processing and repair. Also involved in tRNA surveillance by mediating tandem CCA addition to generate a CCACCA at the 3' terminus of unstable tRNAs. While stable tRNAs receive only 3'-terminal CCA, unstable tRNAs are marked with CCACCA and rapidly degraded.</text>
</comment>
<comment type="catalytic activity">
    <reaction evidence="11">
        <text>a tRNA precursor + 2 CTP + ATP = a tRNA with a 3' CCA end + 3 diphosphate</text>
        <dbReference type="Rhea" id="RHEA:14433"/>
        <dbReference type="Rhea" id="RHEA-COMP:10465"/>
        <dbReference type="Rhea" id="RHEA-COMP:10468"/>
        <dbReference type="ChEBI" id="CHEBI:30616"/>
        <dbReference type="ChEBI" id="CHEBI:33019"/>
        <dbReference type="ChEBI" id="CHEBI:37563"/>
        <dbReference type="ChEBI" id="CHEBI:74896"/>
        <dbReference type="ChEBI" id="CHEBI:83071"/>
        <dbReference type="EC" id="2.7.7.72"/>
    </reaction>
</comment>
<keyword evidence="6 11" id="KW-0547">Nucleotide-binding</keyword>
<dbReference type="InterPro" id="IPR012006">
    <property type="entry name" value="CCA_bact"/>
</dbReference>
<evidence type="ECO:0000259" key="12">
    <source>
        <dbReference type="Pfam" id="PF01743"/>
    </source>
</evidence>
<feature type="domain" description="Poly A polymerase head" evidence="12">
    <location>
        <begin position="3"/>
        <end position="122"/>
    </location>
</feature>
<dbReference type="InterPro" id="IPR043519">
    <property type="entry name" value="NT_sf"/>
</dbReference>
<evidence type="ECO:0000313" key="14">
    <source>
        <dbReference type="EMBL" id="BBI01066.1"/>
    </source>
</evidence>
<gene>
    <name evidence="11 14" type="primary">cca</name>
    <name evidence="14" type="ORF">BUCNMO_047</name>
</gene>
<evidence type="ECO:0000256" key="6">
    <source>
        <dbReference type="ARBA" id="ARBA00022741"/>
    </source>
</evidence>
<keyword evidence="10 11" id="KW-0694">RNA-binding</keyword>
<protein>
    <recommendedName>
        <fullName evidence="11">CCA-adding enzyme</fullName>
        <ecNumber evidence="11">2.7.7.72</ecNumber>
    </recommendedName>
    <alternativeName>
        <fullName evidence="11">CCA tRNA nucleotidyltransferase</fullName>
    </alternativeName>
    <alternativeName>
        <fullName evidence="11">tRNA CCA-pyrophosphorylase</fullName>
    </alternativeName>
    <alternativeName>
        <fullName evidence="11">tRNA adenylyl-/cytidylyl- transferase</fullName>
    </alternativeName>
    <alternativeName>
        <fullName evidence="11">tRNA nucleotidyltransferase</fullName>
    </alternativeName>
    <alternativeName>
        <fullName evidence="11">tRNA-NT</fullName>
    </alternativeName>
</protein>
<dbReference type="Gene3D" id="3.30.460.10">
    <property type="entry name" value="Beta Polymerase, domain 2"/>
    <property type="match status" value="1"/>
</dbReference>
<dbReference type="PANTHER" id="PTHR47545">
    <property type="entry name" value="MULTIFUNCTIONAL CCA PROTEIN"/>
    <property type="match status" value="1"/>
</dbReference>
<evidence type="ECO:0000256" key="3">
    <source>
        <dbReference type="ARBA" id="ARBA00022694"/>
    </source>
</evidence>
<evidence type="ECO:0000256" key="1">
    <source>
        <dbReference type="ARBA" id="ARBA00001946"/>
    </source>
</evidence>
<dbReference type="OrthoDB" id="9805698at2"/>
<feature type="binding site" evidence="11">
    <location>
        <position position="91"/>
    </location>
    <ligand>
        <name>CTP</name>
        <dbReference type="ChEBI" id="CHEBI:37563"/>
    </ligand>
</feature>
<feature type="binding site" evidence="11">
    <location>
        <position position="140"/>
    </location>
    <ligand>
        <name>ATP</name>
        <dbReference type="ChEBI" id="CHEBI:30616"/>
    </ligand>
</feature>
<evidence type="ECO:0000256" key="9">
    <source>
        <dbReference type="ARBA" id="ARBA00022842"/>
    </source>
</evidence>
<accession>A0A455T9R4</accession>
<dbReference type="GO" id="GO:0000049">
    <property type="term" value="F:tRNA binding"/>
    <property type="evidence" value="ECO:0007669"/>
    <property type="project" value="UniProtKB-UniRule"/>
</dbReference>
<feature type="binding site" evidence="11">
    <location>
        <position position="91"/>
    </location>
    <ligand>
        <name>ATP</name>
        <dbReference type="ChEBI" id="CHEBI:30616"/>
    </ligand>
</feature>
<keyword evidence="15" id="KW-1185">Reference proteome</keyword>
<feature type="binding site" evidence="11">
    <location>
        <position position="21"/>
    </location>
    <ligand>
        <name>Mg(2+)</name>
        <dbReference type="ChEBI" id="CHEBI:18420"/>
    </ligand>
</feature>
<keyword evidence="5 11" id="KW-0479">Metal-binding</keyword>
<evidence type="ECO:0000256" key="2">
    <source>
        <dbReference type="ARBA" id="ARBA00022679"/>
    </source>
</evidence>
<dbReference type="InterPro" id="IPR032828">
    <property type="entry name" value="PolyA_RNA-bd"/>
</dbReference>
<dbReference type="GO" id="GO:0004810">
    <property type="term" value="F:CCA tRNA nucleotidyltransferase activity"/>
    <property type="evidence" value="ECO:0007669"/>
    <property type="project" value="UniProtKB-UniRule"/>
</dbReference>
<evidence type="ECO:0000256" key="7">
    <source>
        <dbReference type="ARBA" id="ARBA00022800"/>
    </source>
</evidence>
<dbReference type="EC" id="2.7.7.72" evidence="11"/>
<comment type="similarity">
    <text evidence="11">Belongs to the tRNA nucleotidyltransferase/poly(A) polymerase family. Bacterial CCA-adding enzyme type 2 subfamily.</text>
</comment>
<keyword evidence="3 11" id="KW-0819">tRNA processing</keyword>
<dbReference type="HAMAP" id="MF_01262">
    <property type="entry name" value="CCA_bact_type2"/>
    <property type="match status" value="1"/>
</dbReference>
<dbReference type="SUPFAM" id="SSF81301">
    <property type="entry name" value="Nucleotidyltransferase"/>
    <property type="match status" value="1"/>
</dbReference>
<dbReference type="SUPFAM" id="SSF81891">
    <property type="entry name" value="Poly A polymerase C-terminal region-like"/>
    <property type="match status" value="1"/>
</dbReference>
<dbReference type="Proteomes" id="UP000317544">
    <property type="component" value="Chromosome"/>
</dbReference>
<dbReference type="Pfam" id="PF01743">
    <property type="entry name" value="PolyA_pol"/>
    <property type="match status" value="1"/>
</dbReference>
<keyword evidence="2 11" id="KW-0808">Transferase</keyword>
<dbReference type="GO" id="GO:0001680">
    <property type="term" value="P:tRNA 3'-terminal CCA addition"/>
    <property type="evidence" value="ECO:0007669"/>
    <property type="project" value="UniProtKB-UniRule"/>
</dbReference>
<evidence type="ECO:0000256" key="8">
    <source>
        <dbReference type="ARBA" id="ARBA00022840"/>
    </source>
</evidence>
<keyword evidence="9 11" id="KW-0460">Magnesium</keyword>
<proteinExistence type="inferred from homology"/>
<comment type="cofactor">
    <cofactor evidence="1 11">
        <name>Mg(2+)</name>
        <dbReference type="ChEBI" id="CHEBI:18420"/>
    </cofactor>
</comment>
<comment type="miscellaneous">
    <text evidence="11">A single active site specifically recognizes both ATP and CTP and is responsible for their addition.</text>
</comment>
<dbReference type="Gene3D" id="1.10.3090.10">
    <property type="entry name" value="cca-adding enzyme, domain 2"/>
    <property type="match status" value="1"/>
</dbReference>
<dbReference type="InterPro" id="IPR050124">
    <property type="entry name" value="tRNA_CCA-adding_enzyme"/>
</dbReference>
<dbReference type="GO" id="GO:0005524">
    <property type="term" value="F:ATP binding"/>
    <property type="evidence" value="ECO:0007669"/>
    <property type="project" value="UniProtKB-UniRule"/>
</dbReference>
<reference evidence="14 15" key="1">
    <citation type="journal article" date="2019" name="Proc. Natl. Acad. Sci. U.S.A.">
        <title>Exaggeration and cooption of innate immunity for social defense.</title>
        <authorList>
            <person name="Kutsukake M."/>
            <person name="Moriyama M."/>
            <person name="Shigenobu S."/>
            <person name="Meng X.-Y."/>
            <person name="Nikoh N."/>
            <person name="Noda C."/>
            <person name="Kobayashi S."/>
            <person name="Fukatsu T."/>
        </authorList>
    </citation>
    <scope>NUCLEOTIDE SEQUENCE [LARGE SCALE GENOMIC DNA]</scope>
    <source>
        <strain evidence="14 15">Nmo</strain>
    </source>
</reference>
<dbReference type="AlphaFoldDB" id="A0A455T9R4"/>
<evidence type="ECO:0000259" key="13">
    <source>
        <dbReference type="Pfam" id="PF12627"/>
    </source>
</evidence>
<name>A0A455T9R4_9GAMM</name>
<feature type="binding site" evidence="11">
    <location>
        <position position="11"/>
    </location>
    <ligand>
        <name>CTP</name>
        <dbReference type="ChEBI" id="CHEBI:37563"/>
    </ligand>
</feature>
<dbReference type="GO" id="GO:0000287">
    <property type="term" value="F:magnesium ion binding"/>
    <property type="evidence" value="ECO:0007669"/>
    <property type="project" value="UniProtKB-UniRule"/>
</dbReference>
<dbReference type="GO" id="GO:0042245">
    <property type="term" value="P:RNA repair"/>
    <property type="evidence" value="ECO:0007669"/>
    <property type="project" value="UniProtKB-KW"/>
</dbReference>
<organism evidence="14 15">
    <name type="scientific">Buchnera aphidicola</name>
    <name type="common">Nipponaphis monzeni</name>
    <dbReference type="NCBI Taxonomy" id="2495405"/>
    <lineage>
        <taxon>Bacteria</taxon>
        <taxon>Pseudomonadati</taxon>
        <taxon>Pseudomonadota</taxon>
        <taxon>Gammaproteobacteria</taxon>
        <taxon>Enterobacterales</taxon>
        <taxon>Erwiniaceae</taxon>
        <taxon>Buchnera</taxon>
    </lineage>
</organism>
<keyword evidence="8 11" id="KW-0067">ATP-binding</keyword>
<feature type="binding site" evidence="11">
    <location>
        <position position="23"/>
    </location>
    <ligand>
        <name>Mg(2+)</name>
        <dbReference type="ChEBI" id="CHEBI:18420"/>
    </ligand>
</feature>
<dbReference type="InterPro" id="IPR002646">
    <property type="entry name" value="PolA_pol_head_dom"/>
</dbReference>
<dbReference type="PANTHER" id="PTHR47545:SF1">
    <property type="entry name" value="MULTIFUNCTIONAL CCA PROTEIN"/>
    <property type="match status" value="1"/>
</dbReference>
<comment type="catalytic activity">
    <reaction evidence="11">
        <text>a tRNA with a 3' CCA end + 2 CTP + ATP = a tRNA with a 3' CCACCA end + 3 diphosphate</text>
        <dbReference type="Rhea" id="RHEA:76235"/>
        <dbReference type="Rhea" id="RHEA-COMP:10468"/>
        <dbReference type="Rhea" id="RHEA-COMP:18655"/>
        <dbReference type="ChEBI" id="CHEBI:30616"/>
        <dbReference type="ChEBI" id="CHEBI:33019"/>
        <dbReference type="ChEBI" id="CHEBI:37563"/>
        <dbReference type="ChEBI" id="CHEBI:83071"/>
        <dbReference type="ChEBI" id="CHEBI:195187"/>
    </reaction>
</comment>
<dbReference type="PIRSF" id="PIRSF000813">
    <property type="entry name" value="CCA_bact"/>
    <property type="match status" value="1"/>
</dbReference>
<dbReference type="EMBL" id="AP019379">
    <property type="protein sequence ID" value="BBI01066.1"/>
    <property type="molecule type" value="Genomic_DNA"/>
</dbReference>
<evidence type="ECO:0000256" key="10">
    <source>
        <dbReference type="ARBA" id="ARBA00022884"/>
    </source>
</evidence>
<feature type="binding site" evidence="11">
    <location>
        <position position="8"/>
    </location>
    <ligand>
        <name>ATP</name>
        <dbReference type="ChEBI" id="CHEBI:30616"/>
    </ligand>
</feature>
<feature type="domain" description="tRNA nucleotidyltransferase/poly(A) polymerase RNA and SrmB- binding" evidence="13">
    <location>
        <begin position="149"/>
        <end position="212"/>
    </location>
</feature>
<dbReference type="GO" id="GO:0160016">
    <property type="term" value="F:CCACCA tRNA nucleotidyltransferase activity"/>
    <property type="evidence" value="ECO:0007669"/>
    <property type="project" value="RHEA"/>
</dbReference>
<sequence length="410" mass="48214">MKIYLVGGAIRNNLLNIPTTDKDWVVVGATPEELLFKNFKQVGKNFPVFLHPITHEEYALARTEQKFGVGYKGFKVNYSSNVTLKEDLIRRDLTINAIAQDTYGNYIDPFNGIQDIKLKILRHISPAFSEDPLRILRVARFAALFFHLGFRIAEETIILMNKIVNSKELLYLNPNRIWKETEKAMKTNNPHIFFQILHYCHVLPSLFPELHAIILTHKKIHLYNLTQNLYETCFKALAKISLVTNEIDIKFAYLFQQLSLPNHYFTYNSLLLRNLFIINMINKLCKRLNIPNYIKKLSNLIMNHQHFLCTLCYQSSEFIVQLFYKIDAWRKPIVIDKLSFLINYICRDSNIYIGNNFFRPGNYLKEIFNIAHNVSIKKIIMFKNIKGCAIRKIFIQHRINAINIWKSKLY</sequence>
<feature type="binding site" evidence="11">
    <location>
        <position position="137"/>
    </location>
    <ligand>
        <name>ATP</name>
        <dbReference type="ChEBI" id="CHEBI:30616"/>
    </ligand>
</feature>